<sequence length="308" mass="31986">MTFNDGMQLNTDGVSTSSGGGGLGPGGMMLGGGGGLIVLVIALLFGVNPGNITSGLTGGNNSSQSGAAPDISMCKTGADANRNVNCRVVATANSVNTVWSVELPKQTGVQYVPPKVRLFTGSVSTGGCGTATSAVGPFYCPADRTAYFDTGFFQELKDRFGGSNNPLAQEYVVAHEFGHHVQNLLGDSNRASRDPKGPQSGSVRMELQADCYAGIWAGRADKQAAPGSNQPFLQPITQAQLQDALSAAAAVGDDRIQKAATGRVNPESWTHGSSDERQKWFMVGYKTSNVKMCDTFSVPDVSNPPAVG</sequence>
<dbReference type="PANTHER" id="PTHR30168:SF0">
    <property type="entry name" value="INNER MEMBRANE PROTEIN"/>
    <property type="match status" value="1"/>
</dbReference>
<keyword evidence="4 6" id="KW-0472">Membrane</keyword>
<evidence type="ECO:0000256" key="5">
    <source>
        <dbReference type="SAM" id="MobiDB-lite"/>
    </source>
</evidence>
<organism evidence="7 8">
    <name type="scientific">Nocardia stercoris</name>
    <dbReference type="NCBI Taxonomy" id="2483361"/>
    <lineage>
        <taxon>Bacteria</taxon>
        <taxon>Bacillati</taxon>
        <taxon>Actinomycetota</taxon>
        <taxon>Actinomycetes</taxon>
        <taxon>Mycobacteriales</taxon>
        <taxon>Nocardiaceae</taxon>
        <taxon>Nocardia</taxon>
    </lineage>
</organism>
<dbReference type="AlphaFoldDB" id="A0A3M2KYQ9"/>
<evidence type="ECO:0000313" key="8">
    <source>
        <dbReference type="Proteomes" id="UP000279275"/>
    </source>
</evidence>
<proteinExistence type="predicted"/>
<keyword evidence="8" id="KW-1185">Reference proteome</keyword>
<name>A0A3M2KYQ9_9NOCA</name>
<reference evidence="7 8" key="1">
    <citation type="submission" date="2018-10" db="EMBL/GenBank/DDBJ databases">
        <title>Isolation from cow dung.</title>
        <authorList>
            <person name="Ling L."/>
        </authorList>
    </citation>
    <scope>NUCLEOTIDE SEQUENCE [LARGE SCALE GENOMIC DNA]</scope>
    <source>
        <strain evidence="7 8">NEAU-LL90</strain>
    </source>
</reference>
<dbReference type="PANTHER" id="PTHR30168">
    <property type="entry name" value="PUTATIVE MEMBRANE PROTEIN YPFJ"/>
    <property type="match status" value="1"/>
</dbReference>
<dbReference type="Pfam" id="PF04228">
    <property type="entry name" value="Zn_peptidase"/>
    <property type="match status" value="1"/>
</dbReference>
<evidence type="ECO:0000256" key="1">
    <source>
        <dbReference type="ARBA" id="ARBA00004167"/>
    </source>
</evidence>
<accession>A0A3M2KYQ9</accession>
<evidence type="ECO:0000256" key="6">
    <source>
        <dbReference type="SAM" id="Phobius"/>
    </source>
</evidence>
<dbReference type="Proteomes" id="UP000279275">
    <property type="component" value="Unassembled WGS sequence"/>
</dbReference>
<feature type="transmembrane region" description="Helical" evidence="6">
    <location>
        <begin position="27"/>
        <end position="47"/>
    </location>
</feature>
<dbReference type="SUPFAM" id="SSF55486">
    <property type="entry name" value="Metalloproteases ('zincins'), catalytic domain"/>
    <property type="match status" value="1"/>
</dbReference>
<feature type="compositionally biased region" description="Polar residues" evidence="5">
    <location>
        <begin position="1"/>
        <end position="17"/>
    </location>
</feature>
<evidence type="ECO:0000256" key="2">
    <source>
        <dbReference type="ARBA" id="ARBA00022692"/>
    </source>
</evidence>
<dbReference type="RefSeq" id="WP_122189865.1">
    <property type="nucleotide sequence ID" value="NZ_RFFH01000009.1"/>
</dbReference>
<evidence type="ECO:0008006" key="9">
    <source>
        <dbReference type="Google" id="ProtNLM"/>
    </source>
</evidence>
<keyword evidence="3 6" id="KW-1133">Transmembrane helix</keyword>
<dbReference type="OrthoDB" id="9774900at2"/>
<dbReference type="GO" id="GO:0016020">
    <property type="term" value="C:membrane"/>
    <property type="evidence" value="ECO:0007669"/>
    <property type="project" value="UniProtKB-SubCell"/>
</dbReference>
<comment type="caution">
    <text evidence="7">The sequence shown here is derived from an EMBL/GenBank/DDBJ whole genome shotgun (WGS) entry which is preliminary data.</text>
</comment>
<evidence type="ECO:0000256" key="3">
    <source>
        <dbReference type="ARBA" id="ARBA00022989"/>
    </source>
</evidence>
<protein>
    <recommendedName>
        <fullName evidence="9">Metalloprotease</fullName>
    </recommendedName>
</protein>
<comment type="subcellular location">
    <subcellularLocation>
        <location evidence="1">Membrane</location>
        <topology evidence="1">Single-pass membrane protein</topology>
    </subcellularLocation>
</comment>
<evidence type="ECO:0000313" key="7">
    <source>
        <dbReference type="EMBL" id="RMI30627.1"/>
    </source>
</evidence>
<evidence type="ECO:0000256" key="4">
    <source>
        <dbReference type="ARBA" id="ARBA00023136"/>
    </source>
</evidence>
<gene>
    <name evidence="7" type="ORF">EBN03_21435</name>
</gene>
<dbReference type="InterPro" id="IPR007343">
    <property type="entry name" value="Uncharacterised_pept_Zn_put"/>
</dbReference>
<feature type="region of interest" description="Disordered" evidence="5">
    <location>
        <begin position="1"/>
        <end position="22"/>
    </location>
</feature>
<keyword evidence="2 6" id="KW-0812">Transmembrane</keyword>
<dbReference type="EMBL" id="RFFH01000009">
    <property type="protein sequence ID" value="RMI30627.1"/>
    <property type="molecule type" value="Genomic_DNA"/>
</dbReference>